<name>A0A3G8MA78_9HYPH</name>
<gene>
    <name evidence="2" type="ORF">EHO51_16405</name>
</gene>
<accession>A0A3G8MA78</accession>
<evidence type="ECO:0000256" key="1">
    <source>
        <dbReference type="SAM" id="SignalP"/>
    </source>
</evidence>
<dbReference type="Proteomes" id="UP000273982">
    <property type="component" value="Chromosome"/>
</dbReference>
<keyword evidence="1" id="KW-0732">Signal</keyword>
<evidence type="ECO:0008006" key="4">
    <source>
        <dbReference type="Google" id="ProtNLM"/>
    </source>
</evidence>
<protein>
    <recommendedName>
        <fullName evidence="4">DUF3617 family protein</fullName>
    </recommendedName>
</protein>
<dbReference type="EMBL" id="CP034086">
    <property type="protein sequence ID" value="AZG78185.1"/>
    <property type="molecule type" value="Genomic_DNA"/>
</dbReference>
<dbReference type="RefSeq" id="WP_124739776.1">
    <property type="nucleotide sequence ID" value="NZ_CP034086.1"/>
</dbReference>
<dbReference type="Pfam" id="PF12276">
    <property type="entry name" value="DUF3617"/>
    <property type="match status" value="1"/>
</dbReference>
<sequence>MQRAQLFSSGLVVALLFLAGAHSPALASDAELPKRRPGLWRISTISPEIGLQTNDVCIEEGDSIIGAQDESCAKPSVTHASNQIIVTIECGAKDARDVTSLLFTGDFQSWYRAQSKATAKGTRSGFTIDAKFLSERCTN</sequence>
<evidence type="ECO:0000313" key="3">
    <source>
        <dbReference type="Proteomes" id="UP000273982"/>
    </source>
</evidence>
<dbReference type="AlphaFoldDB" id="A0A3G8MA78"/>
<feature type="chain" id="PRO_5018319850" description="DUF3617 family protein" evidence="1">
    <location>
        <begin position="28"/>
        <end position="139"/>
    </location>
</feature>
<dbReference type="InterPro" id="IPR022061">
    <property type="entry name" value="DUF3617"/>
</dbReference>
<feature type="signal peptide" evidence="1">
    <location>
        <begin position="1"/>
        <end position="27"/>
    </location>
</feature>
<evidence type="ECO:0000313" key="2">
    <source>
        <dbReference type="EMBL" id="AZG78185.1"/>
    </source>
</evidence>
<proteinExistence type="predicted"/>
<reference evidence="2 3" key="1">
    <citation type="submission" date="2018-11" db="EMBL/GenBank/DDBJ databases">
        <title>Genome squencing of methanotrophic bacteria isolated from alkaline groundwater in Korea.</title>
        <authorList>
            <person name="Nguyen L.N."/>
        </authorList>
    </citation>
    <scope>NUCLEOTIDE SEQUENCE [LARGE SCALE GENOMIC DNA]</scope>
    <source>
        <strain evidence="2 3">GW6</strain>
    </source>
</reference>
<dbReference type="KEGG" id="mros:EHO51_16405"/>
<organism evidence="2 3">
    <name type="scientific">Methylocystis rosea</name>
    <dbReference type="NCBI Taxonomy" id="173366"/>
    <lineage>
        <taxon>Bacteria</taxon>
        <taxon>Pseudomonadati</taxon>
        <taxon>Pseudomonadota</taxon>
        <taxon>Alphaproteobacteria</taxon>
        <taxon>Hyphomicrobiales</taxon>
        <taxon>Methylocystaceae</taxon>
        <taxon>Methylocystis</taxon>
    </lineage>
</organism>